<name>A0ABV6DHH6_9BACL</name>
<proteinExistence type="predicted"/>
<comment type="caution">
    <text evidence="1">The sequence shown here is derived from an EMBL/GenBank/DDBJ whole genome shotgun (WGS) entry which is preliminary data.</text>
</comment>
<keyword evidence="2" id="KW-1185">Reference proteome</keyword>
<accession>A0ABV6DHH6</accession>
<dbReference type="RefSeq" id="WP_377469186.1">
    <property type="nucleotide sequence ID" value="NZ_JBHLWN010000026.1"/>
</dbReference>
<dbReference type="Proteomes" id="UP001589776">
    <property type="component" value="Unassembled WGS sequence"/>
</dbReference>
<reference evidence="1 2" key="1">
    <citation type="submission" date="2024-09" db="EMBL/GenBank/DDBJ databases">
        <authorList>
            <person name="Sun Q."/>
            <person name="Mori K."/>
        </authorList>
    </citation>
    <scope>NUCLEOTIDE SEQUENCE [LARGE SCALE GENOMIC DNA]</scope>
    <source>
        <strain evidence="1 2">CCM 7759</strain>
    </source>
</reference>
<gene>
    <name evidence="1" type="ORF">ACFFK0_06460</name>
</gene>
<organism evidence="1 2">
    <name type="scientific">Paenibacillus chartarius</name>
    <dbReference type="NCBI Taxonomy" id="747481"/>
    <lineage>
        <taxon>Bacteria</taxon>
        <taxon>Bacillati</taxon>
        <taxon>Bacillota</taxon>
        <taxon>Bacilli</taxon>
        <taxon>Bacillales</taxon>
        <taxon>Paenibacillaceae</taxon>
        <taxon>Paenibacillus</taxon>
    </lineage>
</organism>
<protein>
    <submittedName>
        <fullName evidence="1">Uncharacterized protein</fullName>
    </submittedName>
</protein>
<evidence type="ECO:0000313" key="2">
    <source>
        <dbReference type="Proteomes" id="UP001589776"/>
    </source>
</evidence>
<sequence>MGQYLQAGICYQIVIRKREFADIITTEQLCEELNKEIDISIFNPEETNEHVRFVIKEEIVLEQLHDFMEHQFSLYNAAYQDEFSTVLSEISKKKSLATIIELAKEKQFRFFQESDVLQNFTVLSWKSIGVKVSLLAFLCEGKILMECYGDFMQYLERLVRSNSKQTIAGAFRAFID</sequence>
<dbReference type="EMBL" id="JBHLWN010000026">
    <property type="protein sequence ID" value="MFC0212099.1"/>
    <property type="molecule type" value="Genomic_DNA"/>
</dbReference>
<evidence type="ECO:0000313" key="1">
    <source>
        <dbReference type="EMBL" id="MFC0212099.1"/>
    </source>
</evidence>